<organism evidence="1 2">
    <name type="scientific">Gossypium australe</name>
    <dbReference type="NCBI Taxonomy" id="47621"/>
    <lineage>
        <taxon>Eukaryota</taxon>
        <taxon>Viridiplantae</taxon>
        <taxon>Streptophyta</taxon>
        <taxon>Embryophyta</taxon>
        <taxon>Tracheophyta</taxon>
        <taxon>Spermatophyta</taxon>
        <taxon>Magnoliopsida</taxon>
        <taxon>eudicotyledons</taxon>
        <taxon>Gunneridae</taxon>
        <taxon>Pentapetalae</taxon>
        <taxon>rosids</taxon>
        <taxon>malvids</taxon>
        <taxon>Malvales</taxon>
        <taxon>Malvaceae</taxon>
        <taxon>Malvoideae</taxon>
        <taxon>Gossypium</taxon>
    </lineage>
</organism>
<gene>
    <name evidence="1" type="ORF">EPI10_028050</name>
</gene>
<evidence type="ECO:0000313" key="2">
    <source>
        <dbReference type="Proteomes" id="UP000325315"/>
    </source>
</evidence>
<keyword evidence="2" id="KW-1185">Reference proteome</keyword>
<dbReference type="Proteomes" id="UP000325315">
    <property type="component" value="Unassembled WGS sequence"/>
</dbReference>
<name>A0A5B6UXW3_9ROSI</name>
<reference evidence="1" key="1">
    <citation type="submission" date="2019-08" db="EMBL/GenBank/DDBJ databases">
        <authorList>
            <person name="Liu F."/>
        </authorList>
    </citation>
    <scope>NUCLEOTIDE SEQUENCE [LARGE SCALE GENOMIC DNA]</scope>
    <source>
        <strain evidence="1">PA1801</strain>
        <tissue evidence="1">Leaf</tissue>
    </source>
</reference>
<accession>A0A5B6UXW3</accession>
<sequence>MLKQNHLVFPIRMSWKNNLNKLKEGHDNLFLSDFRSQSKIFNLKKFLDVLEQLGINIPLMEALEQILNYVKFMKDILSKKRKLGNFKLLRGSKHAYKVVRD</sequence>
<dbReference type="AlphaFoldDB" id="A0A5B6UXW3"/>
<dbReference type="OrthoDB" id="1937287at2759"/>
<comment type="caution">
    <text evidence="1">The sequence shown here is derived from an EMBL/GenBank/DDBJ whole genome shotgun (WGS) entry which is preliminary data.</text>
</comment>
<dbReference type="EMBL" id="SMMG02000009">
    <property type="protein sequence ID" value="KAA3461484.1"/>
    <property type="molecule type" value="Genomic_DNA"/>
</dbReference>
<evidence type="ECO:0000313" key="1">
    <source>
        <dbReference type="EMBL" id="KAA3461484.1"/>
    </source>
</evidence>
<protein>
    <submittedName>
        <fullName evidence="1">Transposon Ty3-I Gag-Pol polyprotein</fullName>
    </submittedName>
</protein>
<proteinExistence type="predicted"/>